<sequence length="70" mass="7896">MKSLKIKESLKKVWADNPIVRKTTGVVLVIIGLISIITPLTPVGFLLLLGLEILGIRILVWDKLKSWFKK</sequence>
<dbReference type="EMBL" id="MHVI01000019">
    <property type="protein sequence ID" value="OHA91114.1"/>
    <property type="molecule type" value="Genomic_DNA"/>
</dbReference>
<comment type="caution">
    <text evidence="2">The sequence shown here is derived from an EMBL/GenBank/DDBJ whole genome shotgun (WGS) entry which is preliminary data.</text>
</comment>
<keyword evidence="1" id="KW-1133">Transmembrane helix</keyword>
<dbReference type="AlphaFoldDB" id="A0A1G2T1L4"/>
<keyword evidence="1" id="KW-0472">Membrane</keyword>
<feature type="transmembrane region" description="Helical" evidence="1">
    <location>
        <begin position="20"/>
        <end position="37"/>
    </location>
</feature>
<organism evidence="2 3">
    <name type="scientific">Candidatus Zambryskibacteria bacterium RIFCSPHIGHO2_01_FULL_46_30</name>
    <dbReference type="NCBI Taxonomy" id="1802739"/>
    <lineage>
        <taxon>Bacteria</taxon>
        <taxon>Candidatus Zambryskiibacteriota</taxon>
    </lineage>
</organism>
<gene>
    <name evidence="2" type="ORF">A2665_02885</name>
</gene>
<evidence type="ECO:0000313" key="2">
    <source>
        <dbReference type="EMBL" id="OHA91114.1"/>
    </source>
</evidence>
<accession>A0A1G2T1L4</accession>
<keyword evidence="1" id="KW-0812">Transmembrane</keyword>
<protein>
    <submittedName>
        <fullName evidence="2">Uncharacterized protein</fullName>
    </submittedName>
</protein>
<evidence type="ECO:0000313" key="3">
    <source>
        <dbReference type="Proteomes" id="UP000177746"/>
    </source>
</evidence>
<reference evidence="2 3" key="1">
    <citation type="journal article" date="2016" name="Nat. Commun.">
        <title>Thousands of microbial genomes shed light on interconnected biogeochemical processes in an aquifer system.</title>
        <authorList>
            <person name="Anantharaman K."/>
            <person name="Brown C.T."/>
            <person name="Hug L.A."/>
            <person name="Sharon I."/>
            <person name="Castelle C.J."/>
            <person name="Probst A.J."/>
            <person name="Thomas B.C."/>
            <person name="Singh A."/>
            <person name="Wilkins M.J."/>
            <person name="Karaoz U."/>
            <person name="Brodie E.L."/>
            <person name="Williams K.H."/>
            <person name="Hubbard S.S."/>
            <person name="Banfield J.F."/>
        </authorList>
    </citation>
    <scope>NUCLEOTIDE SEQUENCE [LARGE SCALE GENOMIC DNA]</scope>
</reference>
<name>A0A1G2T1L4_9BACT</name>
<evidence type="ECO:0000256" key="1">
    <source>
        <dbReference type="SAM" id="Phobius"/>
    </source>
</evidence>
<dbReference type="Proteomes" id="UP000177746">
    <property type="component" value="Unassembled WGS sequence"/>
</dbReference>
<proteinExistence type="predicted"/>